<keyword evidence="1" id="KW-0472">Membrane</keyword>
<protein>
    <submittedName>
        <fullName evidence="2">Stage III sporulation protein AC</fullName>
    </submittedName>
</protein>
<comment type="caution">
    <text evidence="2">The sequence shown here is derived from an EMBL/GenBank/DDBJ whole genome shotgun (WGS) entry which is preliminary data.</text>
</comment>
<proteinExistence type="predicted"/>
<feature type="transmembrane region" description="Helical" evidence="1">
    <location>
        <begin position="6"/>
        <end position="24"/>
    </location>
</feature>
<feature type="transmembrane region" description="Helical" evidence="1">
    <location>
        <begin position="31"/>
        <end position="52"/>
    </location>
</feature>
<accession>A0A9D2K095</accession>
<keyword evidence="1" id="KW-0812">Transmembrane</keyword>
<dbReference type="Pfam" id="PF06686">
    <property type="entry name" value="SpoIIIAC"/>
    <property type="match status" value="1"/>
</dbReference>
<dbReference type="Proteomes" id="UP000824102">
    <property type="component" value="Unassembled WGS sequence"/>
</dbReference>
<name>A0A9D2K095_9FIRM</name>
<gene>
    <name evidence="2" type="primary">spoIIIAC</name>
    <name evidence="2" type="ORF">H9964_05725</name>
</gene>
<dbReference type="AlphaFoldDB" id="A0A9D2K095"/>
<dbReference type="InterPro" id="IPR009570">
    <property type="entry name" value="Spore_III_AC"/>
</dbReference>
<reference evidence="2" key="1">
    <citation type="journal article" date="2021" name="PeerJ">
        <title>Extensive microbial diversity within the chicken gut microbiome revealed by metagenomics and culture.</title>
        <authorList>
            <person name="Gilroy R."/>
            <person name="Ravi A."/>
            <person name="Getino M."/>
            <person name="Pursley I."/>
            <person name="Horton D.L."/>
            <person name="Alikhan N.F."/>
            <person name="Baker D."/>
            <person name="Gharbi K."/>
            <person name="Hall N."/>
            <person name="Watson M."/>
            <person name="Adriaenssens E.M."/>
            <person name="Foster-Nyarko E."/>
            <person name="Jarju S."/>
            <person name="Secka A."/>
            <person name="Antonio M."/>
            <person name="Oren A."/>
            <person name="Chaudhuri R.R."/>
            <person name="La Ragione R."/>
            <person name="Hildebrand F."/>
            <person name="Pallen M.J."/>
        </authorList>
    </citation>
    <scope>NUCLEOTIDE SEQUENCE</scope>
    <source>
        <strain evidence="2">ChiW7-2402</strain>
    </source>
</reference>
<keyword evidence="1" id="KW-1133">Transmembrane helix</keyword>
<reference evidence="2" key="2">
    <citation type="submission" date="2021-04" db="EMBL/GenBank/DDBJ databases">
        <authorList>
            <person name="Gilroy R."/>
        </authorList>
    </citation>
    <scope>NUCLEOTIDE SEQUENCE</scope>
    <source>
        <strain evidence="2">ChiW7-2402</strain>
    </source>
</reference>
<dbReference type="EMBL" id="DXBB01000078">
    <property type="protein sequence ID" value="HIZ73058.1"/>
    <property type="molecule type" value="Genomic_DNA"/>
</dbReference>
<dbReference type="InterPro" id="IPR025664">
    <property type="entry name" value="Spore_III_AC/AD"/>
</dbReference>
<dbReference type="NCBIfam" id="TIGR02848">
    <property type="entry name" value="spore_III_AC"/>
    <property type="match status" value="1"/>
</dbReference>
<evidence type="ECO:0000313" key="2">
    <source>
        <dbReference type="EMBL" id="HIZ73058.1"/>
    </source>
</evidence>
<evidence type="ECO:0000313" key="3">
    <source>
        <dbReference type="Proteomes" id="UP000824102"/>
    </source>
</evidence>
<evidence type="ECO:0000256" key="1">
    <source>
        <dbReference type="SAM" id="Phobius"/>
    </source>
</evidence>
<organism evidence="2 3">
    <name type="scientific">Candidatus Gallimonas intestinavium</name>
    <dbReference type="NCBI Taxonomy" id="2838603"/>
    <lineage>
        <taxon>Bacteria</taxon>
        <taxon>Bacillati</taxon>
        <taxon>Bacillota</taxon>
        <taxon>Clostridia</taxon>
        <taxon>Candidatus Gallimonas</taxon>
    </lineage>
</organism>
<sequence length="65" mass="6875">MDISVIFKLAAIGIIITVVCQVLKKSDRDDIATVVSIVGLVLVLTVAVTMIGDLFEAIKEIFGVG</sequence>